<dbReference type="PANTHER" id="PTHR43756">
    <property type="entry name" value="CHOLINE MONOOXYGENASE, CHLOROPLASTIC"/>
    <property type="match status" value="1"/>
</dbReference>
<evidence type="ECO:0000256" key="4">
    <source>
        <dbReference type="ARBA" id="ARBA00023002"/>
    </source>
</evidence>
<comment type="cofactor">
    <cofactor evidence="1">
        <name>Fe cation</name>
        <dbReference type="ChEBI" id="CHEBI:24875"/>
    </cofactor>
</comment>
<dbReference type="SUPFAM" id="SSF50022">
    <property type="entry name" value="ISP domain"/>
    <property type="match status" value="1"/>
</dbReference>
<keyword evidence="8" id="KW-0223">Dioxygenase</keyword>
<dbReference type="CDD" id="cd03469">
    <property type="entry name" value="Rieske_RO_Alpha_N"/>
    <property type="match status" value="1"/>
</dbReference>
<dbReference type="STRING" id="1429083.GCA_001885685_00044"/>
<dbReference type="GO" id="GO:0051213">
    <property type="term" value="F:dioxygenase activity"/>
    <property type="evidence" value="ECO:0007669"/>
    <property type="project" value="UniProtKB-KW"/>
</dbReference>
<keyword evidence="2" id="KW-0001">2Fe-2S</keyword>
<organism evidence="8 9">
    <name type="scientific">Atopomonas hussainii</name>
    <dbReference type="NCBI Taxonomy" id="1429083"/>
    <lineage>
        <taxon>Bacteria</taxon>
        <taxon>Pseudomonadati</taxon>
        <taxon>Pseudomonadota</taxon>
        <taxon>Gammaproteobacteria</taxon>
        <taxon>Pseudomonadales</taxon>
        <taxon>Pseudomonadaceae</taxon>
        <taxon>Atopomonas</taxon>
    </lineage>
</organism>
<evidence type="ECO:0000256" key="6">
    <source>
        <dbReference type="ARBA" id="ARBA00023014"/>
    </source>
</evidence>
<dbReference type="AlphaFoldDB" id="A0A1H7MP19"/>
<reference evidence="8 9" key="1">
    <citation type="submission" date="2016-10" db="EMBL/GenBank/DDBJ databases">
        <authorList>
            <person name="de Groot N.N."/>
        </authorList>
    </citation>
    <scope>NUCLEOTIDE SEQUENCE [LARGE SCALE GENOMIC DNA]</scope>
    <source>
        <strain evidence="8 9">JCM 19513</strain>
    </source>
</reference>
<dbReference type="PROSITE" id="PS51296">
    <property type="entry name" value="RIESKE"/>
    <property type="match status" value="1"/>
</dbReference>
<dbReference type="InterPro" id="IPR036922">
    <property type="entry name" value="Rieske_2Fe-2S_sf"/>
</dbReference>
<evidence type="ECO:0000313" key="9">
    <source>
        <dbReference type="Proteomes" id="UP000185766"/>
    </source>
</evidence>
<keyword evidence="9" id="KW-1185">Reference proteome</keyword>
<gene>
    <name evidence="8" type="ORF">SAMN05216214_108136</name>
</gene>
<dbReference type="Gene3D" id="2.102.10.10">
    <property type="entry name" value="Rieske [2Fe-2S] iron-sulphur domain"/>
    <property type="match status" value="1"/>
</dbReference>
<dbReference type="InterPro" id="IPR017941">
    <property type="entry name" value="Rieske_2Fe-2S"/>
</dbReference>
<evidence type="ECO:0000256" key="3">
    <source>
        <dbReference type="ARBA" id="ARBA00022723"/>
    </source>
</evidence>
<accession>A0A1H7MP19</accession>
<dbReference type="Pfam" id="PF00355">
    <property type="entry name" value="Rieske"/>
    <property type="match status" value="1"/>
</dbReference>
<dbReference type="GO" id="GO:0051537">
    <property type="term" value="F:2 iron, 2 sulfur cluster binding"/>
    <property type="evidence" value="ECO:0007669"/>
    <property type="project" value="UniProtKB-KW"/>
</dbReference>
<dbReference type="Gene3D" id="3.90.380.10">
    <property type="entry name" value="Naphthalene 1,2-dioxygenase Alpha Subunit, Chain A, domain 1"/>
    <property type="match status" value="2"/>
</dbReference>
<dbReference type="InterPro" id="IPR001663">
    <property type="entry name" value="Rng_hydr_dOase-A"/>
</dbReference>
<evidence type="ECO:0000256" key="5">
    <source>
        <dbReference type="ARBA" id="ARBA00023004"/>
    </source>
</evidence>
<dbReference type="PRINTS" id="PR00090">
    <property type="entry name" value="RNGDIOXGNASE"/>
</dbReference>
<evidence type="ECO:0000313" key="8">
    <source>
        <dbReference type="EMBL" id="SEL12829.1"/>
    </source>
</evidence>
<evidence type="ECO:0000256" key="1">
    <source>
        <dbReference type="ARBA" id="ARBA00001962"/>
    </source>
</evidence>
<dbReference type="SUPFAM" id="SSF55961">
    <property type="entry name" value="Bet v1-like"/>
    <property type="match status" value="1"/>
</dbReference>
<keyword evidence="4" id="KW-0560">Oxidoreductase</keyword>
<dbReference type="GO" id="GO:0005506">
    <property type="term" value="F:iron ion binding"/>
    <property type="evidence" value="ECO:0007669"/>
    <property type="project" value="InterPro"/>
</dbReference>
<name>A0A1H7MP19_9GAMM</name>
<dbReference type="Proteomes" id="UP000185766">
    <property type="component" value="Unassembled WGS sequence"/>
</dbReference>
<dbReference type="RefSeq" id="WP_074867604.1">
    <property type="nucleotide sequence ID" value="NZ_FOAS01000008.1"/>
</dbReference>
<keyword evidence="5" id="KW-0408">Iron</keyword>
<sequence length="396" mass="45170">MDRATEIRLIKDVLALKARGETQYHDTVQTHSTERYISAQWFAREKSQIFRAQPLAIGAANEVPNPGDYLALDWLDGVSLLMVRGEDNQVRVFANACRHRNARLVANGESGCKKKFVCPYHAWTYGSQGNLVGAPDFERGFPSLDKQNLGLIEFPSRVIGGIVFVHLNRQLQVPHDLLAEEMLSDMRYLDMENQQVYKRRSYVVKANWKILLEGGIEAYHFNVAHKNTLAPFFLGNLSTWQSFGGLYMRMILPKKPILEAPNLPEVQWDMRKMANLIYILSPTVLLLAQPDNISLIRMVPLKAGETRIEEVLLVDGPKDGGDEWSADELKMHETNHNLVNKILMEDWVLGETIQTNMHSGVVSEIHFGRFESALTWLHDEYERVMDINPTMIARQA</sequence>
<feature type="domain" description="Rieske" evidence="7">
    <location>
        <begin position="54"/>
        <end position="165"/>
    </location>
</feature>
<dbReference type="Pfam" id="PF00848">
    <property type="entry name" value="Ring_hydroxyl_A"/>
    <property type="match status" value="1"/>
</dbReference>
<dbReference type="CDD" id="cd08887">
    <property type="entry name" value="RHO_alpha_C_3"/>
    <property type="match status" value="1"/>
</dbReference>
<keyword evidence="6" id="KW-0411">Iron-sulfur</keyword>
<protein>
    <submittedName>
        <fullName evidence="8">Phenylpropionate dioxygenase, large terminal subunit</fullName>
    </submittedName>
</protein>
<dbReference type="EMBL" id="FOAS01000008">
    <property type="protein sequence ID" value="SEL12829.1"/>
    <property type="molecule type" value="Genomic_DNA"/>
</dbReference>
<evidence type="ECO:0000256" key="2">
    <source>
        <dbReference type="ARBA" id="ARBA00022714"/>
    </source>
</evidence>
<dbReference type="InterPro" id="IPR015879">
    <property type="entry name" value="Ring_hydroxy_dOase_asu_C_dom"/>
</dbReference>
<dbReference type="PANTHER" id="PTHR43756:SF5">
    <property type="entry name" value="CHOLINE MONOOXYGENASE, CHLOROPLASTIC"/>
    <property type="match status" value="1"/>
</dbReference>
<proteinExistence type="predicted"/>
<keyword evidence="3" id="KW-0479">Metal-binding</keyword>
<evidence type="ECO:0000259" key="7">
    <source>
        <dbReference type="PROSITE" id="PS51296"/>
    </source>
</evidence>